<dbReference type="InterPro" id="IPR016181">
    <property type="entry name" value="Acyl_CoA_acyltransferase"/>
</dbReference>
<evidence type="ECO:0000259" key="1">
    <source>
        <dbReference type="PROSITE" id="PS51186"/>
    </source>
</evidence>
<proteinExistence type="predicted"/>
<dbReference type="CDD" id="cd04301">
    <property type="entry name" value="NAT_SF"/>
    <property type="match status" value="1"/>
</dbReference>
<reference evidence="3" key="1">
    <citation type="submission" date="2017-09" db="EMBL/GenBank/DDBJ databases">
        <title>Depth-based differentiation of microbial function through sediment-hosted aquifers and enrichment of novel symbionts in the deep terrestrial subsurface.</title>
        <authorList>
            <person name="Probst A.J."/>
            <person name="Ladd B."/>
            <person name="Jarett J.K."/>
            <person name="Geller-Mcgrath D.E."/>
            <person name="Sieber C.M.K."/>
            <person name="Emerson J.B."/>
            <person name="Anantharaman K."/>
            <person name="Thomas B.C."/>
            <person name="Malmstrom R."/>
            <person name="Stieglmeier M."/>
            <person name="Klingl A."/>
            <person name="Woyke T."/>
            <person name="Ryan C.M."/>
            <person name="Banfield J.F."/>
        </authorList>
    </citation>
    <scope>NUCLEOTIDE SEQUENCE [LARGE SCALE GENOMIC DNA]</scope>
</reference>
<gene>
    <name evidence="2" type="ORF">COT49_01395</name>
</gene>
<comment type="caution">
    <text evidence="2">The sequence shown here is derived from an EMBL/GenBank/DDBJ whole genome shotgun (WGS) entry which is preliminary data.</text>
</comment>
<name>A0A2H0XE47_UNCKA</name>
<dbReference type="SUPFAM" id="SSF55729">
    <property type="entry name" value="Acyl-CoA N-acyltransferases (Nat)"/>
    <property type="match status" value="1"/>
</dbReference>
<dbReference type="Proteomes" id="UP000230340">
    <property type="component" value="Unassembled WGS sequence"/>
</dbReference>
<dbReference type="GO" id="GO:0016747">
    <property type="term" value="F:acyltransferase activity, transferring groups other than amino-acyl groups"/>
    <property type="evidence" value="ECO:0007669"/>
    <property type="project" value="InterPro"/>
</dbReference>
<dbReference type="InterPro" id="IPR000182">
    <property type="entry name" value="GNAT_dom"/>
</dbReference>
<evidence type="ECO:0000313" key="3">
    <source>
        <dbReference type="Proteomes" id="UP000230340"/>
    </source>
</evidence>
<dbReference type="Gene3D" id="3.40.630.30">
    <property type="match status" value="1"/>
</dbReference>
<dbReference type="Pfam" id="PF00583">
    <property type="entry name" value="Acetyltransf_1"/>
    <property type="match status" value="1"/>
</dbReference>
<sequence length="152" mass="17815">MLLHGNTLIEDNYQIRIWDSLSIDQRAKRWEETFSKPKKDTHVFVAEIDREIVGFCSVGPCRDNDMDKHTSELWAIYVDPKSMNKGIGSALHEHGLNYLRGSCYKKAILWVLTSNEKTRKWYGGRGWVVKGKTKIDQREDFQLHETRYVINL</sequence>
<evidence type="ECO:0000313" key="2">
    <source>
        <dbReference type="EMBL" id="PIS23193.1"/>
    </source>
</evidence>
<dbReference type="EMBL" id="PEYT01000009">
    <property type="protein sequence ID" value="PIS23193.1"/>
    <property type="molecule type" value="Genomic_DNA"/>
</dbReference>
<dbReference type="PROSITE" id="PS51186">
    <property type="entry name" value="GNAT"/>
    <property type="match status" value="1"/>
</dbReference>
<feature type="domain" description="N-acetyltransferase" evidence="1">
    <location>
        <begin position="1"/>
        <end position="152"/>
    </location>
</feature>
<protein>
    <recommendedName>
        <fullName evidence="1">N-acetyltransferase domain-containing protein</fullName>
    </recommendedName>
</protein>
<accession>A0A2H0XE47</accession>
<dbReference type="AlphaFoldDB" id="A0A2H0XE47"/>
<organism evidence="2 3">
    <name type="scientific">candidate division WWE3 bacterium CG08_land_8_20_14_0_20_40_13</name>
    <dbReference type="NCBI Taxonomy" id="1975084"/>
    <lineage>
        <taxon>Bacteria</taxon>
        <taxon>Katanobacteria</taxon>
    </lineage>
</organism>